<dbReference type="InterPro" id="IPR001478">
    <property type="entry name" value="PDZ"/>
</dbReference>
<name>F0X011_9STRA</name>
<dbReference type="Pfam" id="PF00595">
    <property type="entry name" value="PDZ"/>
    <property type="match status" value="1"/>
</dbReference>
<protein>
    <submittedName>
        <fullName evidence="3">Uncharacterized protein AlNc14C454G11753</fullName>
    </submittedName>
</protein>
<feature type="region of interest" description="Disordered" evidence="1">
    <location>
        <begin position="390"/>
        <end position="410"/>
    </location>
</feature>
<feature type="compositionally biased region" description="Acidic residues" evidence="1">
    <location>
        <begin position="476"/>
        <end position="489"/>
    </location>
</feature>
<feature type="compositionally biased region" description="Acidic residues" evidence="1">
    <location>
        <begin position="454"/>
        <end position="466"/>
    </location>
</feature>
<feature type="domain" description="PDZ" evidence="2">
    <location>
        <begin position="646"/>
        <end position="721"/>
    </location>
</feature>
<accession>F0X011</accession>
<reference evidence="3" key="1">
    <citation type="journal article" date="2011" name="PLoS Biol.">
        <title>Gene gain and loss during evolution of obligate parasitism in the white rust pathogen of Arabidopsis thaliana.</title>
        <authorList>
            <person name="Kemen E."/>
            <person name="Gardiner A."/>
            <person name="Schultz-Larsen T."/>
            <person name="Kemen A.C."/>
            <person name="Balmuth A.L."/>
            <person name="Robert-Seilaniantz A."/>
            <person name="Bailey K."/>
            <person name="Holub E."/>
            <person name="Studholme D.J."/>
            <person name="Maclean D."/>
            <person name="Jones J.D."/>
        </authorList>
    </citation>
    <scope>NUCLEOTIDE SEQUENCE</scope>
</reference>
<feature type="compositionally biased region" description="Basic and acidic residues" evidence="1">
    <location>
        <begin position="422"/>
        <end position="434"/>
    </location>
</feature>
<reference evidence="3" key="2">
    <citation type="submission" date="2011-02" db="EMBL/GenBank/DDBJ databases">
        <authorList>
            <person name="MacLean D."/>
        </authorList>
    </citation>
    <scope>NUCLEOTIDE SEQUENCE</scope>
</reference>
<feature type="compositionally biased region" description="Basic and acidic residues" evidence="1">
    <location>
        <begin position="441"/>
        <end position="453"/>
    </location>
</feature>
<proteinExistence type="predicted"/>
<dbReference type="InterPro" id="IPR036034">
    <property type="entry name" value="PDZ_sf"/>
</dbReference>
<dbReference type="EMBL" id="FR824497">
    <property type="protein sequence ID" value="CCA27093.1"/>
    <property type="molecule type" value="Genomic_DNA"/>
</dbReference>
<dbReference type="SMART" id="SM00228">
    <property type="entry name" value="PDZ"/>
    <property type="match status" value="3"/>
</dbReference>
<sequence length="735" mass="81752">MKKVTRKYVNHNDSDCVAASTIPLPMRSTRSFASNSFNPTSGSKRAWADRIREKLPSLGEHEYEVLWERGVLGVIFLESEKDGIPYVSKATESCISEAVCPGDILKYVNIVCSKDHSFSDFFKILATMKKPVLLRFERVLKDESDKRRKRNSIRSRSSTSLSSVRHEQQAVEEKKEDLVESIKSMRSNSLPPNDAIIHPKSIRSSFWRSNKNPVKTEGAHVVAPKPPLSGSVAIAQDKEDTDTILFDQSQECGEVKPGRITRSISVSTIPDKDTQKERMSDTEYEVVWTTGSLGLFFGEHRVSHLPIVTRSSASLDPAIQAKVEIGDLLLKANDLHALDCSFEDFFARLQQISKPVRLIFRRSTPEENRSRHSASPKMIAKMLNDLDNVRDSNSEVESTDSVPSTNKVEVREAGDILAEKVFEDADEDFPKSTEDQVVDDSSTRSDHMHRDTAPESDDESVSDDEEAISHDHSNELIEECPPDSTDADSENSLCEEIGADDKITNDPEYDPDQVLHSVLSADTADTIPLDIMVDQDPDVSRDHEVDAVMPTNSSECSSQSNYLTKSPFANMANLSATVARYRRKSKHSREVNKLPAITETTAHTVPLVAPHAVNTTVQVRGRSRSKSTFSDTPDSATYLVKWKENFSIGFQVREARLARGVFPLIVGVCRNSCCEALRHVCIGDIILEINGKDTSSMGVKKTASFIRACSKTALIKLRHGPGFVNVWLLGHTLVS</sequence>
<dbReference type="Gene3D" id="2.30.42.10">
    <property type="match status" value="1"/>
</dbReference>
<feature type="compositionally biased region" description="Low complexity" evidence="1">
    <location>
        <begin position="154"/>
        <end position="163"/>
    </location>
</feature>
<feature type="domain" description="PDZ" evidence="2">
    <location>
        <begin position="70"/>
        <end position="140"/>
    </location>
</feature>
<evidence type="ECO:0000313" key="3">
    <source>
        <dbReference type="EMBL" id="CCA27093.1"/>
    </source>
</evidence>
<dbReference type="AlphaFoldDB" id="F0X011"/>
<evidence type="ECO:0000256" key="1">
    <source>
        <dbReference type="SAM" id="MobiDB-lite"/>
    </source>
</evidence>
<feature type="region of interest" description="Disordered" evidence="1">
    <location>
        <begin position="422"/>
        <end position="490"/>
    </location>
</feature>
<evidence type="ECO:0000259" key="2">
    <source>
        <dbReference type="SMART" id="SM00228"/>
    </source>
</evidence>
<dbReference type="HOGENOM" id="CLU_377398_0_0_1"/>
<gene>
    <name evidence="3" type="primary">AlNc14C454G11753</name>
    <name evidence="3" type="ORF">ALNC14_132370</name>
</gene>
<feature type="domain" description="PDZ" evidence="2">
    <location>
        <begin position="291"/>
        <end position="364"/>
    </location>
</feature>
<dbReference type="SUPFAM" id="SSF50156">
    <property type="entry name" value="PDZ domain-like"/>
    <property type="match status" value="2"/>
</dbReference>
<feature type="compositionally biased region" description="Basic and acidic residues" evidence="1">
    <location>
        <begin position="164"/>
        <end position="175"/>
    </location>
</feature>
<feature type="compositionally biased region" description="Polar residues" evidence="1">
    <location>
        <begin position="395"/>
        <end position="407"/>
    </location>
</feature>
<organism evidence="3">
    <name type="scientific">Albugo laibachii Nc14</name>
    <dbReference type="NCBI Taxonomy" id="890382"/>
    <lineage>
        <taxon>Eukaryota</taxon>
        <taxon>Sar</taxon>
        <taxon>Stramenopiles</taxon>
        <taxon>Oomycota</taxon>
        <taxon>Peronosporomycetes</taxon>
        <taxon>Albuginales</taxon>
        <taxon>Albuginaceae</taxon>
        <taxon>Albugo</taxon>
    </lineage>
</organism>
<feature type="region of interest" description="Disordered" evidence="1">
    <location>
        <begin position="147"/>
        <end position="175"/>
    </location>
</feature>